<dbReference type="InterPro" id="IPR011010">
    <property type="entry name" value="DNA_brk_join_enz"/>
</dbReference>
<reference evidence="3 4" key="1">
    <citation type="journal article" date="2014" name="J Genomics">
        <title>Draft Genome Sequence of the Extremely Halophilic Phototrophic Purple Sulfur Bacterium Halorhodospira halochloris.</title>
        <authorList>
            <person name="Singh K.S."/>
            <person name="Kirksey J."/>
            <person name="Hoff W.D."/>
            <person name="Deole R."/>
        </authorList>
    </citation>
    <scope>NUCLEOTIDE SEQUENCE [LARGE SCALE GENOMIC DNA]</scope>
    <source>
        <strain evidence="3 4">A</strain>
    </source>
</reference>
<evidence type="ECO:0000256" key="1">
    <source>
        <dbReference type="ARBA" id="ARBA00023172"/>
    </source>
</evidence>
<dbReference type="GO" id="GO:0015074">
    <property type="term" value="P:DNA integration"/>
    <property type="evidence" value="ECO:0007669"/>
    <property type="project" value="InterPro"/>
</dbReference>
<accession>W8L601</accession>
<dbReference type="AlphaFoldDB" id="W8L601"/>
<dbReference type="InterPro" id="IPR013762">
    <property type="entry name" value="Integrase-like_cat_sf"/>
</dbReference>
<organism evidence="3 4">
    <name type="scientific">Ectothiorhodospira haloalkaliphila</name>
    <dbReference type="NCBI Taxonomy" id="421628"/>
    <lineage>
        <taxon>Bacteria</taxon>
        <taxon>Pseudomonadati</taxon>
        <taxon>Pseudomonadota</taxon>
        <taxon>Gammaproteobacteria</taxon>
        <taxon>Chromatiales</taxon>
        <taxon>Ectothiorhodospiraceae</taxon>
        <taxon>Ectothiorhodospira</taxon>
    </lineage>
</organism>
<dbReference type="EMBL" id="CP007268">
    <property type="protein sequence ID" value="AHK79315.1"/>
    <property type="molecule type" value="Genomic_DNA"/>
</dbReference>
<feature type="domain" description="Tyr recombinase" evidence="2">
    <location>
        <begin position="530"/>
        <end position="778"/>
    </location>
</feature>
<dbReference type="RefSeq" id="WP_025281768.1">
    <property type="nucleotide sequence ID" value="NZ_CP007268.1"/>
</dbReference>
<keyword evidence="1" id="KW-0233">DNA recombination</keyword>
<dbReference type="Proteomes" id="UP000019442">
    <property type="component" value="Chromosome"/>
</dbReference>
<dbReference type="KEGG" id="hhc:M911_09340"/>
<reference evidence="4" key="2">
    <citation type="submission" date="2014-02" db="EMBL/GenBank/DDBJ databases">
        <title>Draft Genome Sequence of extremely halophilic bacteria Halorhodospira halochloris.</title>
        <authorList>
            <person name="Singh K.S."/>
        </authorList>
    </citation>
    <scope>NUCLEOTIDE SEQUENCE [LARGE SCALE GENOMIC DNA]</scope>
    <source>
        <strain evidence="4">A</strain>
    </source>
</reference>
<gene>
    <name evidence="3" type="ORF">M911_09340</name>
</gene>
<dbReference type="InterPro" id="IPR002104">
    <property type="entry name" value="Integrase_catalytic"/>
</dbReference>
<evidence type="ECO:0000313" key="4">
    <source>
        <dbReference type="Proteomes" id="UP000019442"/>
    </source>
</evidence>
<sequence>MTDEPDNPEAGNRPSDLPGDVDVARLWARWRQLWAPYVNLLDPVIPQFQPVESWSPPAEYLPVLKALHRSFPLLAQGGGTAEEKDPPEVPFEFGAVITEVGTRAPAYKNFITRWRALEVLDAGNRLRRWNIPVTRIPAPLPTPTGLLFSSQKFEAFVAGEPVFDAFMESITDVQRLEQCDHCQALSWGRLLFSLISFSGVFDSKSLLAVPQAMFDSPAHGYWLDISVHHPDQGPATFRRYFLDPISRHLLLRQRRLLVDPQAVKSPFKVRNTRSLYRNIIAYADAQGFANRMPKNWAELKSLATTRLSIYVPAHLVGFAKGYYASASLPVRTLDRLFNPPKHVANMEVWEETEIPVALSPDSELDESDTEGNGFPNILHHALVSLLDAINDASREASIARVSNWVEGAKRFLDGENRYIPASVFRLSGWVLYVLNRQKSDHCRELRANLYAIAPGLVGQMGWSDFTEIQAEDDFIAIYTNVLDEAETGARRKRIVKGLRSFHEFLVEKHGVPPLDESGMFSQMFRQPHSVDANFVDPDTFDWICRYLRHTHVDDPEKGTIRILIAVLGYFSGLRRSEAVGLCVGDFDGPPEYTLVVNPNKLRSLKTDNANRVLPIRFLVPKHYLELLIGWIERQKERAVEAGVKPSEKLLFSSELQSARERKLRQFDLDLDAVTQALVRMSGDRTLRFHHFRHSFAQRMLMGLWYYENQDRDVDFQGWFGRLLGLESACHTREQLLGKAKLQRRSLRLISMLLGHSTTDITMNHYIHCADLLLGRAVRAAIPDLRVEEVAALAGVRPSTVYDVAREMESQSVCDQLDALGDAALPNHKRLTWPEPMNQKLLRTPEDAYEELLLRTEALNHRVDGVGQDEGFVYPYPPRKLDAARAWLADLPEHFRMSTRGAGAPLLEPPRTQQDRNLARRLVHLLLSDPRLLRSEQLAKLAAGYISGKLADHPMMLVCDRIPLFNLWWRLFSATELQDDVELLHLSTPRMAKDTQLAYWRKRMPEGAMIRAGGTLELNRGQQFPERGAVLFSPRLQPATRWKYGFAWAMTCVALDRLHWRVTPLGVTGRSD</sequence>
<proteinExistence type="predicted"/>
<dbReference type="OrthoDB" id="9157643at2"/>
<evidence type="ECO:0000259" key="2">
    <source>
        <dbReference type="PROSITE" id="PS51898"/>
    </source>
</evidence>
<protein>
    <recommendedName>
        <fullName evidence="2">Tyr recombinase domain-containing protein</fullName>
    </recommendedName>
</protein>
<dbReference type="PROSITE" id="PS51898">
    <property type="entry name" value="TYR_RECOMBINASE"/>
    <property type="match status" value="1"/>
</dbReference>
<dbReference type="Gene3D" id="1.10.443.10">
    <property type="entry name" value="Intergrase catalytic core"/>
    <property type="match status" value="1"/>
</dbReference>
<dbReference type="Pfam" id="PF00589">
    <property type="entry name" value="Phage_integrase"/>
    <property type="match status" value="1"/>
</dbReference>
<dbReference type="HOGENOM" id="CLU_290506_0_0_6"/>
<dbReference type="SUPFAM" id="SSF56349">
    <property type="entry name" value="DNA breaking-rejoining enzymes"/>
    <property type="match status" value="1"/>
</dbReference>
<name>W8L601_9GAMM</name>
<evidence type="ECO:0000313" key="3">
    <source>
        <dbReference type="EMBL" id="AHK79315.1"/>
    </source>
</evidence>
<keyword evidence="4" id="KW-1185">Reference proteome</keyword>
<dbReference type="GO" id="GO:0003677">
    <property type="term" value="F:DNA binding"/>
    <property type="evidence" value="ECO:0007669"/>
    <property type="project" value="InterPro"/>
</dbReference>
<dbReference type="GO" id="GO:0006310">
    <property type="term" value="P:DNA recombination"/>
    <property type="evidence" value="ECO:0007669"/>
    <property type="project" value="UniProtKB-KW"/>
</dbReference>